<reference evidence="4" key="1">
    <citation type="submission" date="2020-06" db="EMBL/GenBank/DDBJ databases">
        <authorList>
            <consortium name="Plant Systems Biology data submission"/>
        </authorList>
    </citation>
    <scope>NUCLEOTIDE SEQUENCE</scope>
    <source>
        <strain evidence="4">D6</strain>
    </source>
</reference>
<feature type="compositionally biased region" description="Low complexity" evidence="1">
    <location>
        <begin position="297"/>
        <end position="308"/>
    </location>
</feature>
<dbReference type="InterPro" id="IPR011993">
    <property type="entry name" value="PH-like_dom_sf"/>
</dbReference>
<dbReference type="Pfam" id="PF08567">
    <property type="entry name" value="PH_TFIIH"/>
    <property type="match status" value="1"/>
</dbReference>
<feature type="compositionally biased region" description="Basic residues" evidence="1">
    <location>
        <begin position="171"/>
        <end position="180"/>
    </location>
</feature>
<feature type="region of interest" description="Disordered" evidence="1">
    <location>
        <begin position="1"/>
        <end position="40"/>
    </location>
</feature>
<evidence type="ECO:0000256" key="1">
    <source>
        <dbReference type="SAM" id="MobiDB-lite"/>
    </source>
</evidence>
<feature type="compositionally biased region" description="Polar residues" evidence="1">
    <location>
        <begin position="31"/>
        <end position="40"/>
    </location>
</feature>
<feature type="compositionally biased region" description="Basic and acidic residues" evidence="1">
    <location>
        <begin position="181"/>
        <end position="196"/>
    </location>
</feature>
<dbReference type="Gene3D" id="2.30.29.30">
    <property type="entry name" value="Pleckstrin-homology domain (PH domain)/Phosphotyrosine-binding domain (PTB)"/>
    <property type="match status" value="1"/>
</dbReference>
<feature type="compositionally biased region" description="Polar residues" evidence="1">
    <location>
        <begin position="130"/>
        <end position="144"/>
    </location>
</feature>
<feature type="compositionally biased region" description="Polar residues" evidence="1">
    <location>
        <begin position="309"/>
        <end position="324"/>
    </location>
</feature>
<dbReference type="Proteomes" id="UP001153069">
    <property type="component" value="Unassembled WGS sequence"/>
</dbReference>
<keyword evidence="5" id="KW-1185">Reference proteome</keyword>
<protein>
    <recommendedName>
        <fullName evidence="3">TFIIH p62 subunit N-terminal domain-containing protein</fullName>
    </recommendedName>
</protein>
<evidence type="ECO:0000256" key="2">
    <source>
        <dbReference type="SAM" id="Phobius"/>
    </source>
</evidence>
<sequence length="526" mass="57947">MVQPSDASSSRLSAASSRPSQVSIGGEDLPPSSSWYTNVSHGKQSGSLLLNEEAVHFYTDNGLQSVSLKWSNIQRIKANAVGSSARSLLKVTINKEDGNNNNDSFTFQFETRDELDKARNDMKTRWKVSQGGQVARENNTMSSDIQHEELEVFEDEDETVSLLPESTPNNNRRHMPRRSKARSERNLLDVNRERSHTKERRRASDSMAQYRDVPQTLLVAPPMANPHHHDNRYLWESRKPDPSVSSSQSTRRNSNPTPAKGRSTSFSVTDSSSKSTTHVSSRSKKLSPTVIIKKASTESTGSSSSTSSLPDTPQSAAGKSSSAHQIVVTYPNQQIHRVPSTNVYTVQGDAIPLPAGAYEIHEERKILVGRKGSGSRKPQKGPSNANDKVRMVSRDQIMVQTGSKRQLLMDFSDMDRTHSVRVLSLDQFGYPTGVSRTVSLDDDQDLEVGQCNNDEGSVDYDHFYFAGYLISKRVCFGSVMFACMGLICLIVAIVLVVVYADFGGDTSTRVDLGSLVSDDTIYSGAP</sequence>
<evidence type="ECO:0000313" key="4">
    <source>
        <dbReference type="EMBL" id="CAB9529045.1"/>
    </source>
</evidence>
<dbReference type="InterPro" id="IPR013876">
    <property type="entry name" value="TFIIH_BTF_p62_N"/>
</dbReference>
<feature type="domain" description="TFIIH p62 subunit N-terminal" evidence="3">
    <location>
        <begin position="41"/>
        <end position="123"/>
    </location>
</feature>
<feature type="compositionally biased region" description="Basic and acidic residues" evidence="1">
    <location>
        <begin position="227"/>
        <end position="241"/>
    </location>
</feature>
<accession>A0A9N8HY49</accession>
<evidence type="ECO:0000259" key="3">
    <source>
        <dbReference type="Pfam" id="PF08567"/>
    </source>
</evidence>
<gene>
    <name evidence="4" type="ORF">SEMRO_2386_G325750.1</name>
</gene>
<feature type="compositionally biased region" description="Low complexity" evidence="1">
    <location>
        <begin position="263"/>
        <end position="280"/>
    </location>
</feature>
<name>A0A9N8HY49_9STRA</name>
<keyword evidence="2" id="KW-0812">Transmembrane</keyword>
<keyword evidence="2" id="KW-0472">Membrane</keyword>
<comment type="caution">
    <text evidence="4">The sequence shown here is derived from an EMBL/GenBank/DDBJ whole genome shotgun (WGS) entry which is preliminary data.</text>
</comment>
<keyword evidence="2" id="KW-1133">Transmembrane helix</keyword>
<dbReference type="EMBL" id="CAICTM010002384">
    <property type="protein sequence ID" value="CAB9529045.1"/>
    <property type="molecule type" value="Genomic_DNA"/>
</dbReference>
<feature type="compositionally biased region" description="Low complexity" evidence="1">
    <location>
        <begin position="242"/>
        <end position="256"/>
    </location>
</feature>
<feature type="compositionally biased region" description="Low complexity" evidence="1">
    <location>
        <begin position="1"/>
        <end position="20"/>
    </location>
</feature>
<organism evidence="4 5">
    <name type="scientific">Seminavis robusta</name>
    <dbReference type="NCBI Taxonomy" id="568900"/>
    <lineage>
        <taxon>Eukaryota</taxon>
        <taxon>Sar</taxon>
        <taxon>Stramenopiles</taxon>
        <taxon>Ochrophyta</taxon>
        <taxon>Bacillariophyta</taxon>
        <taxon>Bacillariophyceae</taxon>
        <taxon>Bacillariophycidae</taxon>
        <taxon>Naviculales</taxon>
        <taxon>Naviculaceae</taxon>
        <taxon>Seminavis</taxon>
    </lineage>
</organism>
<dbReference type="AlphaFoldDB" id="A0A9N8HY49"/>
<proteinExistence type="predicted"/>
<evidence type="ECO:0000313" key="5">
    <source>
        <dbReference type="Proteomes" id="UP001153069"/>
    </source>
</evidence>
<feature type="transmembrane region" description="Helical" evidence="2">
    <location>
        <begin position="479"/>
        <end position="500"/>
    </location>
</feature>
<feature type="region of interest" description="Disordered" evidence="1">
    <location>
        <begin position="123"/>
        <end position="324"/>
    </location>
</feature>